<dbReference type="RefSeq" id="WP_209668505.1">
    <property type="nucleotide sequence ID" value="NZ_JAGGMS010000001.1"/>
</dbReference>
<reference evidence="2 3" key="1">
    <citation type="submission" date="2021-03" db="EMBL/GenBank/DDBJ databases">
        <title>Sequencing the genomes of 1000 actinobacteria strains.</title>
        <authorList>
            <person name="Klenk H.-P."/>
        </authorList>
    </citation>
    <scope>NUCLEOTIDE SEQUENCE [LARGE SCALE GENOMIC DNA]</scope>
    <source>
        <strain evidence="2 3">DSM 45510</strain>
    </source>
</reference>
<gene>
    <name evidence="2" type="ORF">JOM49_007173</name>
</gene>
<dbReference type="PROSITE" id="PS50921">
    <property type="entry name" value="ANTAR"/>
    <property type="match status" value="1"/>
</dbReference>
<dbReference type="Proteomes" id="UP000741013">
    <property type="component" value="Unassembled WGS sequence"/>
</dbReference>
<sequence length="265" mass="27876">MVEHGAVSPEWKPLITLLETILGRVWEELEPWQPRCVAVTAGHAGASGPAVPVKLAALGAGASFIDAQLEHGGPVVDAMASGDPMSTDNVWAEPRWPALAQSLLAGQAPGRREVWASISGMAVAPSGWHHGGGAALSCCVPGPAAEPILEVLNRYEPLVAASLTVVHASTVDGADDSLRMLRSRAVIEQAKGAIVAASGCDAHSAWVRLRTASQNFNIKLRDIAVALIEHIGQAPAEQPAGLPFTRPDDVTRDVARRTWQEITGR</sequence>
<dbReference type="Pfam" id="PF03861">
    <property type="entry name" value="ANTAR"/>
    <property type="match status" value="1"/>
</dbReference>
<dbReference type="InterPro" id="IPR005561">
    <property type="entry name" value="ANTAR"/>
</dbReference>
<accession>A0ABS4Q1T8</accession>
<proteinExistence type="predicted"/>
<evidence type="ECO:0000313" key="2">
    <source>
        <dbReference type="EMBL" id="MBP2185647.1"/>
    </source>
</evidence>
<feature type="domain" description="ANTAR" evidence="1">
    <location>
        <begin position="167"/>
        <end position="228"/>
    </location>
</feature>
<protein>
    <recommendedName>
        <fullName evidence="1">ANTAR domain-containing protein</fullName>
    </recommendedName>
</protein>
<evidence type="ECO:0000259" key="1">
    <source>
        <dbReference type="PROSITE" id="PS50921"/>
    </source>
</evidence>
<dbReference type="InterPro" id="IPR036388">
    <property type="entry name" value="WH-like_DNA-bd_sf"/>
</dbReference>
<dbReference type="Gene3D" id="1.10.10.10">
    <property type="entry name" value="Winged helix-like DNA-binding domain superfamily/Winged helix DNA-binding domain"/>
    <property type="match status" value="1"/>
</dbReference>
<name>A0ABS4Q1T8_9PSEU</name>
<evidence type="ECO:0000313" key="3">
    <source>
        <dbReference type="Proteomes" id="UP000741013"/>
    </source>
</evidence>
<organism evidence="2 3">
    <name type="scientific">Amycolatopsis magusensis</name>
    <dbReference type="NCBI Taxonomy" id="882444"/>
    <lineage>
        <taxon>Bacteria</taxon>
        <taxon>Bacillati</taxon>
        <taxon>Actinomycetota</taxon>
        <taxon>Actinomycetes</taxon>
        <taxon>Pseudonocardiales</taxon>
        <taxon>Pseudonocardiaceae</taxon>
        <taxon>Amycolatopsis</taxon>
    </lineage>
</organism>
<comment type="caution">
    <text evidence="2">The sequence shown here is derived from an EMBL/GenBank/DDBJ whole genome shotgun (WGS) entry which is preliminary data.</text>
</comment>
<dbReference type="EMBL" id="JAGGMS010000001">
    <property type="protein sequence ID" value="MBP2185647.1"/>
    <property type="molecule type" value="Genomic_DNA"/>
</dbReference>
<keyword evidence="3" id="KW-1185">Reference proteome</keyword>
<dbReference type="SMART" id="SM01012">
    <property type="entry name" value="ANTAR"/>
    <property type="match status" value="1"/>
</dbReference>